<sequence>MSISSLNNNQPSQTGGASQTQNSAYSAQTARNQLNQLLVESLSVSISSGKQSQSLLLKASITNINQVLNADFANGNNQSGSQGSASLQISSTQLSISIQQQDSSGASNSASDDDMSPDATSKRILDGALGLFGLYQQQHPDQNTSDQAQSFIKLVRQGFEQGYQEATDILKNLNVFNGDVSANAQKTYNLVEQGFNNFLSQYQDSSKTQAASNPGSGS</sequence>
<reference evidence="3 4" key="1">
    <citation type="submission" date="2023-12" db="EMBL/GenBank/DDBJ databases">
        <title>Evaluation and characterization of a potential secondary metabolite violacein from indigenous Chromobacterium amazonense SAM215.</title>
        <authorList>
            <person name="Tarafdar M.R."/>
            <person name="Abedin S.M."/>
            <person name="Atiqua A."/>
            <person name="Saha A."/>
            <person name="Khan S.N."/>
        </authorList>
    </citation>
    <scope>NUCLEOTIDE SEQUENCE [LARGE SCALE GENOMIC DNA]</scope>
    <source>
        <strain evidence="3 4">SAM215</strain>
    </source>
</reference>
<name>A0ABU8UZE4_9NEIS</name>
<dbReference type="RefSeq" id="WP_261173072.1">
    <property type="nucleotide sequence ID" value="NZ_JAFCYX010000001.1"/>
</dbReference>
<feature type="compositionally biased region" description="Low complexity" evidence="1">
    <location>
        <begin position="98"/>
        <end position="110"/>
    </location>
</feature>
<dbReference type="EMBL" id="JAVFJF020000005">
    <property type="protein sequence ID" value="MEJ8673958.1"/>
    <property type="molecule type" value="Genomic_DNA"/>
</dbReference>
<evidence type="ECO:0000259" key="2">
    <source>
        <dbReference type="Pfam" id="PF18433"/>
    </source>
</evidence>
<dbReference type="Gene3D" id="1.10.132.90">
    <property type="match status" value="1"/>
</dbReference>
<feature type="region of interest" description="Disordered" evidence="1">
    <location>
        <begin position="1"/>
        <end position="26"/>
    </location>
</feature>
<accession>A0ABU8UZE4</accession>
<gene>
    <name evidence="3" type="ORF">QCL97_004405</name>
</gene>
<organism evidence="3 4">
    <name type="scientific">Chromobacterium amazonense</name>
    <dbReference type="NCBI Taxonomy" id="1382803"/>
    <lineage>
        <taxon>Bacteria</taxon>
        <taxon>Pseudomonadati</taxon>
        <taxon>Pseudomonadota</taxon>
        <taxon>Betaproteobacteria</taxon>
        <taxon>Neisseriales</taxon>
        <taxon>Chromobacteriaceae</taxon>
        <taxon>Chromobacterium</taxon>
    </lineage>
</organism>
<feature type="domain" description="DUF5610" evidence="2">
    <location>
        <begin position="51"/>
        <end position="198"/>
    </location>
</feature>
<evidence type="ECO:0000313" key="3">
    <source>
        <dbReference type="EMBL" id="MEJ8673958.1"/>
    </source>
</evidence>
<feature type="region of interest" description="Disordered" evidence="1">
    <location>
        <begin position="98"/>
        <end position="120"/>
    </location>
</feature>
<keyword evidence="4" id="KW-1185">Reference proteome</keyword>
<dbReference type="InterPro" id="IPR041651">
    <property type="entry name" value="DUF5610"/>
</dbReference>
<dbReference type="Proteomes" id="UP001224516">
    <property type="component" value="Unassembled WGS sequence"/>
</dbReference>
<evidence type="ECO:0000256" key="1">
    <source>
        <dbReference type="SAM" id="MobiDB-lite"/>
    </source>
</evidence>
<proteinExistence type="predicted"/>
<comment type="caution">
    <text evidence="3">The sequence shown here is derived from an EMBL/GenBank/DDBJ whole genome shotgun (WGS) entry which is preliminary data.</text>
</comment>
<dbReference type="Pfam" id="PF18433">
    <property type="entry name" value="DUF5610"/>
    <property type="match status" value="1"/>
</dbReference>
<evidence type="ECO:0000313" key="4">
    <source>
        <dbReference type="Proteomes" id="UP001224516"/>
    </source>
</evidence>
<protein>
    <submittedName>
        <fullName evidence="3">DUF5610 domain-containing protein</fullName>
    </submittedName>
</protein>